<protein>
    <submittedName>
        <fullName evidence="2">UDP-N-acetylglucosamine--N-acetylmuramyl-(Pentapeptide) pyrophosphoryl-undecaprenol N-acetylglucosamine transferase</fullName>
    </submittedName>
</protein>
<name>A0ABQ4QNK9_9HYPH</name>
<dbReference type="Pfam" id="PF04101">
    <property type="entry name" value="Glyco_tran_28_C"/>
    <property type="match status" value="1"/>
</dbReference>
<dbReference type="RefSeq" id="WP_147828501.1">
    <property type="nucleotide sequence ID" value="NZ_BPQG01000094.1"/>
</dbReference>
<dbReference type="Proteomes" id="UP001055117">
    <property type="component" value="Unassembled WGS sequence"/>
</dbReference>
<dbReference type="SUPFAM" id="SSF88713">
    <property type="entry name" value="Glycoside hydrolase/deacetylase"/>
    <property type="match status" value="1"/>
</dbReference>
<keyword evidence="2" id="KW-0808">Transferase</keyword>
<dbReference type="PANTHER" id="PTHR21015:SF28">
    <property type="entry name" value="SLL1722 PROTEIN"/>
    <property type="match status" value="1"/>
</dbReference>
<comment type="caution">
    <text evidence="2">The sequence shown here is derived from an EMBL/GenBank/DDBJ whole genome shotgun (WGS) entry which is preliminary data.</text>
</comment>
<dbReference type="Gene3D" id="3.40.50.2000">
    <property type="entry name" value="Glycogen Phosphorylase B"/>
    <property type="match status" value="2"/>
</dbReference>
<evidence type="ECO:0000259" key="1">
    <source>
        <dbReference type="Pfam" id="PF04101"/>
    </source>
</evidence>
<sequence>MRVLIAVTHLLGAGHLTRAAAIGRAFAAAGHAVTLASGGDPAPIVRLDGLRHVQLPPLHVNGTAFTKLLGPDGQEAGADLLAARRARLRQALDEAAPDVVVTELFPFGRRALAAEYLDLVEAAAARRPRPLILASIRDVLVAPAKPEKVRIAHARIAALYDAVLVHGDPALLPLDASWPVDAGLRPKLRYTGYVNEASEPVEAGATRSGILVSAGSSAAGRDLCRAAADAARQRPDLGWRILAGNGIAQAAFDALGAELADGVLTRAVPNYRPLLARAAVSVSACGYNTAVDLLATRTPSVLVPFAAGAETEQSLRAEHLAARAIARVVPESALSASALIKAVEAASAEPAPDAHSIDLGGAKRTVAIVESIFAARGGTEWANRSPFDRLRAVLDDAGENGRAVSIWWRDDDAVAATPALDRLLALAESVAAPLLIAAIPAGVAPSLGARLSDCGRVSLAVHGLAHANHAAPGGKPSEFGADRTLLCAVADAAEGLRLARARLPADRLLPVFVPPWNRFAPDLAAALPALGYRGLSSVPAAAVPGLVRADVMLDPIDWRGTRSLVDPERLVDTLCRAITEEASGPIGLLTHHLAHDATIWDFLDALLALLARHPAVAIRDPRQLFQASAVDGVTPACWTRCADVPARIA</sequence>
<organism evidence="2 3">
    <name type="scientific">Methylobacterium cerastii</name>
    <dbReference type="NCBI Taxonomy" id="932741"/>
    <lineage>
        <taxon>Bacteria</taxon>
        <taxon>Pseudomonadati</taxon>
        <taxon>Pseudomonadota</taxon>
        <taxon>Alphaproteobacteria</taxon>
        <taxon>Hyphomicrobiales</taxon>
        <taxon>Methylobacteriaceae</taxon>
        <taxon>Methylobacterium</taxon>
    </lineage>
</organism>
<feature type="domain" description="Glycosyl transferase family 28 C-terminal" evidence="1">
    <location>
        <begin position="264"/>
        <end position="350"/>
    </location>
</feature>
<dbReference type="Gene3D" id="3.20.20.370">
    <property type="entry name" value="Glycoside hydrolase/deacetylase"/>
    <property type="match status" value="1"/>
</dbReference>
<accession>A0ABQ4QNK9</accession>
<proteinExistence type="predicted"/>
<dbReference type="EMBL" id="BPQG01000094">
    <property type="protein sequence ID" value="GJD46787.1"/>
    <property type="molecule type" value="Genomic_DNA"/>
</dbReference>
<dbReference type="SUPFAM" id="SSF53756">
    <property type="entry name" value="UDP-Glycosyltransferase/glycogen phosphorylase"/>
    <property type="match status" value="1"/>
</dbReference>
<evidence type="ECO:0000313" key="2">
    <source>
        <dbReference type="EMBL" id="GJD46787.1"/>
    </source>
</evidence>
<dbReference type="InterPro" id="IPR007235">
    <property type="entry name" value="Glyco_trans_28_C"/>
</dbReference>
<evidence type="ECO:0000313" key="3">
    <source>
        <dbReference type="Proteomes" id="UP001055117"/>
    </source>
</evidence>
<keyword evidence="3" id="KW-1185">Reference proteome</keyword>
<dbReference type="InterPro" id="IPR011330">
    <property type="entry name" value="Glyco_hydro/deAcase_b/a-brl"/>
</dbReference>
<dbReference type="GO" id="GO:0016740">
    <property type="term" value="F:transferase activity"/>
    <property type="evidence" value="ECO:0007669"/>
    <property type="project" value="UniProtKB-KW"/>
</dbReference>
<dbReference type="PANTHER" id="PTHR21015">
    <property type="entry name" value="UDP-N-ACETYLGLUCOSAMINE--N-ACETYLMURAMYL-(PENTAPEPTIDE) PYROPHOSPHORYL-UNDECAPRENOL N-ACETYLGLUCOSAMINE TRANSFERASE 1"/>
    <property type="match status" value="1"/>
</dbReference>
<reference evidence="2 3" key="1">
    <citation type="journal article" date="2021" name="Front. Microbiol.">
        <title>Comprehensive Comparative Genomics and Phenotyping of Methylobacterium Species.</title>
        <authorList>
            <person name="Alessa O."/>
            <person name="Ogura Y."/>
            <person name="Fujitani Y."/>
            <person name="Takami H."/>
            <person name="Hayashi T."/>
            <person name="Sahin N."/>
            <person name="Tani A."/>
        </authorList>
    </citation>
    <scope>NUCLEOTIDE SEQUENCE [LARGE SCALE GENOMIC DNA]</scope>
    <source>
        <strain evidence="2 3">DSM 23679</strain>
    </source>
</reference>
<gene>
    <name evidence="2" type="primary">murG_2</name>
    <name evidence="2" type="ORF">AFCDBAGC_4671</name>
</gene>